<evidence type="ECO:0000313" key="3">
    <source>
        <dbReference type="Proteomes" id="UP000531659"/>
    </source>
</evidence>
<evidence type="ECO:0000313" key="2">
    <source>
        <dbReference type="EMBL" id="NNU78517.1"/>
    </source>
</evidence>
<dbReference type="AlphaFoldDB" id="A0A7Y3T1P5"/>
<keyword evidence="1" id="KW-0812">Transmembrane</keyword>
<protein>
    <submittedName>
        <fullName evidence="2">Uncharacterized protein</fullName>
    </submittedName>
</protein>
<sequence>MTDNNKFLSEWLPIHQKGIIVYVSKYTLTFLATYILAFIIIITINGSIKTEKTGEILKYSIVSILFYALAFIYKWTRSEKKYKEIVDEQDN</sequence>
<feature type="transmembrane region" description="Helical" evidence="1">
    <location>
        <begin position="20"/>
        <end position="44"/>
    </location>
</feature>
<dbReference type="RefSeq" id="WP_171299069.1">
    <property type="nucleotide sequence ID" value="NZ_CP077617.1"/>
</dbReference>
<dbReference type="EMBL" id="JABEYB010000025">
    <property type="protein sequence ID" value="NNU78517.1"/>
    <property type="molecule type" value="Genomic_DNA"/>
</dbReference>
<feature type="transmembrane region" description="Helical" evidence="1">
    <location>
        <begin position="56"/>
        <end position="73"/>
    </location>
</feature>
<keyword evidence="1" id="KW-0472">Membrane</keyword>
<comment type="caution">
    <text evidence="2">The sequence shown here is derived from an EMBL/GenBank/DDBJ whole genome shotgun (WGS) entry which is preliminary data.</text>
</comment>
<gene>
    <name evidence="2" type="ORF">HLQ16_21690</name>
</gene>
<evidence type="ECO:0000256" key="1">
    <source>
        <dbReference type="SAM" id="Phobius"/>
    </source>
</evidence>
<keyword evidence="1" id="KW-1133">Transmembrane helix</keyword>
<dbReference type="Proteomes" id="UP000531659">
    <property type="component" value="Unassembled WGS sequence"/>
</dbReference>
<dbReference type="GeneID" id="83594830"/>
<accession>A0A7Y3T1P5</accession>
<proteinExistence type="predicted"/>
<name>A0A7Y3T1P5_9CLOT</name>
<reference evidence="2 3" key="1">
    <citation type="submission" date="2020-05" db="EMBL/GenBank/DDBJ databases">
        <title>Complete genome of Clostridium estertheticum subspecies estertheticum, isolated from Vacuum packed lamb meat from New Zealand imported to Switzerland.</title>
        <authorList>
            <person name="Wambui J."/>
            <person name="Stevens M.J.A."/>
            <person name="Stephan R."/>
        </authorList>
    </citation>
    <scope>NUCLEOTIDE SEQUENCE [LARGE SCALE GENOMIC DNA]</scope>
    <source>
        <strain evidence="2 3">CEST001</strain>
    </source>
</reference>
<organism evidence="2 3">
    <name type="scientific">Clostridium estertheticum</name>
    <dbReference type="NCBI Taxonomy" id="238834"/>
    <lineage>
        <taxon>Bacteria</taxon>
        <taxon>Bacillati</taxon>
        <taxon>Bacillota</taxon>
        <taxon>Clostridia</taxon>
        <taxon>Eubacteriales</taxon>
        <taxon>Clostridiaceae</taxon>
        <taxon>Clostridium</taxon>
    </lineage>
</organism>